<feature type="non-terminal residue" evidence="1">
    <location>
        <position position="1"/>
    </location>
</feature>
<reference evidence="1 2" key="1">
    <citation type="submission" date="2024-04" db="EMBL/GenBank/DDBJ databases">
        <title>Phyllosticta paracitricarpa is synonymous to the EU quarantine fungus P. citricarpa based on phylogenomic analyses.</title>
        <authorList>
            <consortium name="Lawrence Berkeley National Laboratory"/>
            <person name="Van Ingen-Buijs V.A."/>
            <person name="Van Westerhoven A.C."/>
            <person name="Haridas S."/>
            <person name="Skiadas P."/>
            <person name="Martin F."/>
            <person name="Groenewald J.Z."/>
            <person name="Crous P.W."/>
            <person name="Seidl M.F."/>
        </authorList>
    </citation>
    <scope>NUCLEOTIDE SEQUENCE [LARGE SCALE GENOMIC DNA]</scope>
    <source>
        <strain evidence="1 2">CBS 123374</strain>
    </source>
</reference>
<dbReference type="EMBL" id="JBBWRZ010000008">
    <property type="protein sequence ID" value="KAK8230598.1"/>
    <property type="molecule type" value="Genomic_DNA"/>
</dbReference>
<organism evidence="1 2">
    <name type="scientific">Phyllosticta capitalensis</name>
    <dbReference type="NCBI Taxonomy" id="121624"/>
    <lineage>
        <taxon>Eukaryota</taxon>
        <taxon>Fungi</taxon>
        <taxon>Dikarya</taxon>
        <taxon>Ascomycota</taxon>
        <taxon>Pezizomycotina</taxon>
        <taxon>Dothideomycetes</taxon>
        <taxon>Dothideomycetes incertae sedis</taxon>
        <taxon>Botryosphaeriales</taxon>
        <taxon>Phyllostictaceae</taxon>
        <taxon>Phyllosticta</taxon>
    </lineage>
</organism>
<accession>A0ABR1YI44</accession>
<evidence type="ECO:0000313" key="1">
    <source>
        <dbReference type="EMBL" id="KAK8230598.1"/>
    </source>
</evidence>
<keyword evidence="2" id="KW-1185">Reference proteome</keyword>
<gene>
    <name evidence="1" type="ORF">HDK90DRAFT_326465</name>
</gene>
<protein>
    <submittedName>
        <fullName evidence="1">Uncharacterized protein</fullName>
    </submittedName>
</protein>
<comment type="caution">
    <text evidence="1">The sequence shown here is derived from an EMBL/GenBank/DDBJ whole genome shotgun (WGS) entry which is preliminary data.</text>
</comment>
<evidence type="ECO:0000313" key="2">
    <source>
        <dbReference type="Proteomes" id="UP001492380"/>
    </source>
</evidence>
<name>A0ABR1YI44_9PEZI</name>
<dbReference type="Proteomes" id="UP001492380">
    <property type="component" value="Unassembled WGS sequence"/>
</dbReference>
<proteinExistence type="predicted"/>
<sequence length="315" mass="36934">MAALNSCPQTADCLALRYSTMLISDMARISATIEHKARKRRHSTTISPTTYRLKKENQFTTNSNFMIFLEDLLDTFLERRFSKSHILDHGQHCYCPRYERSEAAYLRRMDGNLPRIYENLSNDQGGLLDLEAGCYVTTQKRTRENLVLPPLVSTYFKFMEVVLGPLRFWIFSMPSHHKSLRHRRHGTPSPCFDDPSFLSWSPLRRNIFYRDRVDHLLGLHKVWDQAQNIHPDWERRGACCFAAKDLERPVRDFCKETHDQGDLQVESIFVCLYRCVGMTFRYLIGREWRVPASRNSVKMFTVGKERALARGVRVF</sequence>